<sequence>MRNSFVFYGSWWEAIKNLPRDVQGDVLTAIIEYGLTGETTGQLKPIAKAMLAMAKTQIDVNNQRFENGKKGGRPNQVETKEKPKGNQTGTKVEPNVNDNVNDNNPPISPPKGGQDLNPDEDTLSEREAELNAREQELLKREAALKAKEGTKLPDISFVSDDFKDIFETWLKYKQEKRESYKSKKSLQACYKKLLTLSGNDPDTARNVVEQSMANNWSGLFGLTGNNHGTANRSNYTSKQEANAYALERLQQHKLDLEAGLADQVERPF</sequence>
<keyword evidence="4" id="KW-1185">Reference proteome</keyword>
<dbReference type="eggNOG" id="ENOG50339PV">
    <property type="taxonomic scope" value="Bacteria"/>
</dbReference>
<dbReference type="GeneID" id="93556272"/>
<reference evidence="3 4" key="1">
    <citation type="submission" date="2011-03" db="EMBL/GenBank/DDBJ databases">
        <authorList>
            <person name="Weinstock G."/>
            <person name="Sodergren E."/>
            <person name="Clifton S."/>
            <person name="Fulton L."/>
            <person name="Fulton B."/>
            <person name="Courtney L."/>
            <person name="Fronick C."/>
            <person name="Harrison M."/>
            <person name="Strong C."/>
            <person name="Farmer C."/>
            <person name="Delahaunty K."/>
            <person name="Markovic C."/>
            <person name="Hall O."/>
            <person name="Minx P."/>
            <person name="Tomlinson C."/>
            <person name="Mitreva M."/>
            <person name="Hou S."/>
            <person name="Chen J."/>
            <person name="Wollam A."/>
            <person name="Pepin K.H."/>
            <person name="Johnson M."/>
            <person name="Bhonagiri V."/>
            <person name="Zhang X."/>
            <person name="Suruliraj S."/>
            <person name="Warren W."/>
            <person name="Chinwalla A."/>
            <person name="Mardis E.R."/>
            <person name="Wilson R.K."/>
        </authorList>
    </citation>
    <scope>NUCLEOTIDE SEQUENCE [LARGE SCALE GENOMIC DNA]</scope>
    <source>
        <strain evidence="3 4">YIT 11840</strain>
    </source>
</reference>
<feature type="region of interest" description="Disordered" evidence="1">
    <location>
        <begin position="62"/>
        <end position="123"/>
    </location>
</feature>
<dbReference type="PATRIC" id="fig|762968.3.peg.475"/>
<accession>G5SMF9</accession>
<dbReference type="InterPro" id="IPR046258">
    <property type="entry name" value="DUF6291"/>
</dbReference>
<evidence type="ECO:0000313" key="4">
    <source>
        <dbReference type="Proteomes" id="UP000003598"/>
    </source>
</evidence>
<feature type="compositionally biased region" description="Low complexity" evidence="1">
    <location>
        <begin position="94"/>
        <end position="105"/>
    </location>
</feature>
<name>G5SMF9_9BACT</name>
<dbReference type="EMBL" id="AFFY01000006">
    <property type="protein sequence ID" value="EHH01511.1"/>
    <property type="molecule type" value="Genomic_DNA"/>
</dbReference>
<dbReference type="AlphaFoldDB" id="G5SMF9"/>
<evidence type="ECO:0000256" key="1">
    <source>
        <dbReference type="SAM" id="MobiDB-lite"/>
    </source>
</evidence>
<proteinExistence type="predicted"/>
<evidence type="ECO:0000259" key="2">
    <source>
        <dbReference type="Pfam" id="PF19808"/>
    </source>
</evidence>
<comment type="caution">
    <text evidence="3">The sequence shown here is derived from an EMBL/GenBank/DDBJ whole genome shotgun (WGS) entry which is preliminary data.</text>
</comment>
<organism evidence="3 4">
    <name type="scientific">Paraprevotella clara YIT 11840</name>
    <dbReference type="NCBI Taxonomy" id="762968"/>
    <lineage>
        <taxon>Bacteria</taxon>
        <taxon>Pseudomonadati</taxon>
        <taxon>Bacteroidota</taxon>
        <taxon>Bacteroidia</taxon>
        <taxon>Bacteroidales</taxon>
        <taxon>Prevotellaceae</taxon>
        <taxon>Paraprevotella</taxon>
    </lineage>
</organism>
<dbReference type="STRING" id="762968.HMPREF9441_00534"/>
<dbReference type="Pfam" id="PF19808">
    <property type="entry name" value="DUF6291"/>
    <property type="match status" value="1"/>
</dbReference>
<dbReference type="OrthoDB" id="1007147at2"/>
<dbReference type="Proteomes" id="UP000003598">
    <property type="component" value="Unassembled WGS sequence"/>
</dbReference>
<dbReference type="HOGENOM" id="CLU_1037654_0_0_10"/>
<gene>
    <name evidence="3" type="ORF">HMPREF9441_00534</name>
</gene>
<protein>
    <recommendedName>
        <fullName evidence="2">DUF6291 domain-containing protein</fullName>
    </recommendedName>
</protein>
<evidence type="ECO:0000313" key="3">
    <source>
        <dbReference type="EMBL" id="EHH01511.1"/>
    </source>
</evidence>
<feature type="domain" description="DUF6291" evidence="2">
    <location>
        <begin position="4"/>
        <end position="78"/>
    </location>
</feature>
<dbReference type="RefSeq" id="WP_008617518.1">
    <property type="nucleotide sequence ID" value="NZ_JH376582.1"/>
</dbReference>